<keyword evidence="3" id="KW-1185">Reference proteome</keyword>
<feature type="transmembrane region" description="Helical" evidence="1">
    <location>
        <begin position="6"/>
        <end position="23"/>
    </location>
</feature>
<dbReference type="Proteomes" id="UP001497472">
    <property type="component" value="Unassembled WGS sequence"/>
</dbReference>
<evidence type="ECO:0000313" key="3">
    <source>
        <dbReference type="Proteomes" id="UP001497472"/>
    </source>
</evidence>
<comment type="caution">
    <text evidence="2">The sequence shown here is derived from an EMBL/GenBank/DDBJ whole genome shotgun (WGS) entry which is preliminary data.</text>
</comment>
<keyword evidence="1" id="KW-1133">Transmembrane helix</keyword>
<evidence type="ECO:0000256" key="1">
    <source>
        <dbReference type="SAM" id="Phobius"/>
    </source>
</evidence>
<organism evidence="2 3">
    <name type="scientific">Leptosia nina</name>
    <dbReference type="NCBI Taxonomy" id="320188"/>
    <lineage>
        <taxon>Eukaryota</taxon>
        <taxon>Metazoa</taxon>
        <taxon>Ecdysozoa</taxon>
        <taxon>Arthropoda</taxon>
        <taxon>Hexapoda</taxon>
        <taxon>Insecta</taxon>
        <taxon>Pterygota</taxon>
        <taxon>Neoptera</taxon>
        <taxon>Endopterygota</taxon>
        <taxon>Lepidoptera</taxon>
        <taxon>Glossata</taxon>
        <taxon>Ditrysia</taxon>
        <taxon>Papilionoidea</taxon>
        <taxon>Pieridae</taxon>
        <taxon>Pierinae</taxon>
        <taxon>Leptosia</taxon>
    </lineage>
</organism>
<evidence type="ECO:0000313" key="2">
    <source>
        <dbReference type="EMBL" id="CAK1549468.1"/>
    </source>
</evidence>
<name>A0AAV1JIV8_9NEOP</name>
<proteinExistence type="predicted"/>
<dbReference type="AlphaFoldDB" id="A0AAV1JIV8"/>
<protein>
    <submittedName>
        <fullName evidence="2">Uncharacterized protein</fullName>
    </submittedName>
</protein>
<accession>A0AAV1JIV8</accession>
<dbReference type="EMBL" id="CAVLEF010000011">
    <property type="protein sequence ID" value="CAK1549468.1"/>
    <property type="molecule type" value="Genomic_DNA"/>
</dbReference>
<keyword evidence="1" id="KW-0812">Transmembrane</keyword>
<sequence>MGVKLIIVLGLLIGVLYCIHILVKDYQAISAAKVFRLLFKRDLSSPNPYKAHVRWGAILQYDRIQCTRYIFCDLGLRDIKTPLRAGFADMLTLQPRNEDVDALEVFKTAYNYGRSFGTTDEDPCRTEYSMCPFRIAFLHEVIQYLMRVGQVDPATEKVKS</sequence>
<gene>
    <name evidence="2" type="ORF">LNINA_LOCUS8761</name>
</gene>
<keyword evidence="1" id="KW-0472">Membrane</keyword>
<reference evidence="2 3" key="1">
    <citation type="submission" date="2023-11" db="EMBL/GenBank/DDBJ databases">
        <authorList>
            <person name="Okamura Y."/>
        </authorList>
    </citation>
    <scope>NUCLEOTIDE SEQUENCE [LARGE SCALE GENOMIC DNA]</scope>
</reference>